<dbReference type="InterPro" id="IPR005801">
    <property type="entry name" value="ADC_synthase"/>
</dbReference>
<dbReference type="PANTHER" id="PTHR47253">
    <property type="match status" value="1"/>
</dbReference>
<dbReference type="Gene3D" id="3.60.120.10">
    <property type="entry name" value="Anthranilate synthase"/>
    <property type="match status" value="1"/>
</dbReference>
<name>A0A4U3F227_9GAMM</name>
<reference evidence="7 8" key="1">
    <citation type="journal article" date="2019" name="Sci. Rep.">
        <title>Differences in resource use lead to coexistence of seed-transmitted microbial populations.</title>
        <authorList>
            <person name="Torres-Cortes G."/>
            <person name="Garcia B.J."/>
            <person name="Compant S."/>
            <person name="Rezki S."/>
            <person name="Jones P."/>
            <person name="Preveaux A."/>
            <person name="Briand M."/>
            <person name="Roulet A."/>
            <person name="Bouchez O."/>
            <person name="Jacobson D."/>
            <person name="Barret M."/>
        </authorList>
    </citation>
    <scope>NUCLEOTIDE SEQUENCE [LARGE SCALE GENOMIC DNA]</scope>
    <source>
        <strain evidence="7 8">CFBP13511</strain>
    </source>
</reference>
<accession>A0A4U3F227</accession>
<evidence type="ECO:0000313" key="8">
    <source>
        <dbReference type="Proteomes" id="UP000306393"/>
    </source>
</evidence>
<organism evidence="7 8">
    <name type="scientific">Erwinia persicina</name>
    <dbReference type="NCBI Taxonomy" id="55211"/>
    <lineage>
        <taxon>Bacteria</taxon>
        <taxon>Pseudomonadati</taxon>
        <taxon>Pseudomonadota</taxon>
        <taxon>Gammaproteobacteria</taxon>
        <taxon>Enterobacterales</taxon>
        <taxon>Erwiniaceae</taxon>
        <taxon>Erwinia</taxon>
    </lineage>
</organism>
<dbReference type="SUPFAM" id="SSF56322">
    <property type="entry name" value="ADC synthase"/>
    <property type="match status" value="1"/>
</dbReference>
<keyword evidence="4" id="KW-0460">Magnesium</keyword>
<dbReference type="Pfam" id="PF00425">
    <property type="entry name" value="Chorismate_bind"/>
    <property type="match status" value="1"/>
</dbReference>
<dbReference type="GO" id="GO:0009234">
    <property type="term" value="P:menaquinone biosynthetic process"/>
    <property type="evidence" value="ECO:0007669"/>
    <property type="project" value="TreeGrafter"/>
</dbReference>
<evidence type="ECO:0000313" key="7">
    <source>
        <dbReference type="EMBL" id="TKJ86542.1"/>
    </source>
</evidence>
<keyword evidence="5" id="KW-0413">Isomerase</keyword>
<gene>
    <name evidence="7" type="ORF">EpCFBP13511_18200</name>
</gene>
<evidence type="ECO:0000259" key="6">
    <source>
        <dbReference type="Pfam" id="PF00425"/>
    </source>
</evidence>
<dbReference type="AlphaFoldDB" id="A0A4U3F227"/>
<dbReference type="InterPro" id="IPR004561">
    <property type="entry name" value="IsoChor_synthase"/>
</dbReference>
<comment type="catalytic activity">
    <reaction evidence="1">
        <text>chorismate = isochorismate</text>
        <dbReference type="Rhea" id="RHEA:18985"/>
        <dbReference type="ChEBI" id="CHEBI:29748"/>
        <dbReference type="ChEBI" id="CHEBI:29780"/>
        <dbReference type="EC" id="5.4.4.2"/>
    </reaction>
</comment>
<dbReference type="GO" id="GO:0008909">
    <property type="term" value="F:isochorismate synthase activity"/>
    <property type="evidence" value="ECO:0007669"/>
    <property type="project" value="UniProtKB-EC"/>
</dbReference>
<sequence length="418" mass="45576">MQLARAIDQLIHQLLQVRVSAPGQQQLCVPLSPDTDALNWLDAQTCWPQFYWQDRSGEAFMAACGALEEFDSTLSATRRLASLPAGWRLPGANRFDGSSFFFLPALLWQQDAAGQRLMLNLVSDGSLQQEAQRMACWLRALRPASPALPLPHAVAVHQWPDKPGWLRRVSLALAAITAGELDKVVLARASDVTLSGPLSAPALLAASRRINPRCYHFMLATGAGQALIGSSPERLYARQGSQLKSEALAGTARLEQAGLLEDKKNQWENGLVVDDIRQRLAGAVTGLEVMPAELLPLRHLQHLRRRIRARLLQPDDADCVARLQPTAAVAGLPRAEALAFIRQHEPFARGWYSGSIGYLSQSQSEFSVVLRCALVAESRVRLYAGAGIVSGSDPEQEWHEVESKAATLGALLAVGKRG</sequence>
<dbReference type="NCBIfam" id="TIGR00543">
    <property type="entry name" value="isochor_syn"/>
    <property type="match status" value="1"/>
</dbReference>
<comment type="caution">
    <text evidence="7">The sequence shown here is derived from an EMBL/GenBank/DDBJ whole genome shotgun (WGS) entry which is preliminary data.</text>
</comment>
<dbReference type="RefSeq" id="WP_137269765.1">
    <property type="nucleotide sequence ID" value="NZ_QGAC01000019.1"/>
</dbReference>
<comment type="similarity">
    <text evidence="2">Belongs to the isochorismate synthase family.</text>
</comment>
<evidence type="ECO:0000256" key="1">
    <source>
        <dbReference type="ARBA" id="ARBA00000799"/>
    </source>
</evidence>
<dbReference type="EMBL" id="QGAC01000019">
    <property type="protein sequence ID" value="TKJ86542.1"/>
    <property type="molecule type" value="Genomic_DNA"/>
</dbReference>
<proteinExistence type="inferred from homology"/>
<dbReference type="InterPro" id="IPR044250">
    <property type="entry name" value="MenF-like"/>
</dbReference>
<feature type="domain" description="Chorismate-utilising enzyme C-terminal" evidence="6">
    <location>
        <begin position="162"/>
        <end position="404"/>
    </location>
</feature>
<evidence type="ECO:0000256" key="4">
    <source>
        <dbReference type="ARBA" id="ARBA00022842"/>
    </source>
</evidence>
<protein>
    <recommendedName>
        <fullName evidence="3">isochorismate synthase</fullName>
        <ecNumber evidence="3">5.4.4.2</ecNumber>
    </recommendedName>
</protein>
<dbReference type="InterPro" id="IPR015890">
    <property type="entry name" value="Chorismate_C"/>
</dbReference>
<evidence type="ECO:0000256" key="3">
    <source>
        <dbReference type="ARBA" id="ARBA00012824"/>
    </source>
</evidence>
<dbReference type="PANTHER" id="PTHR47253:SF4">
    <property type="entry name" value="ISOCHORISMATE SYNTHASE 2, CHLOROPLASTIC"/>
    <property type="match status" value="1"/>
</dbReference>
<dbReference type="Proteomes" id="UP000306393">
    <property type="component" value="Unassembled WGS sequence"/>
</dbReference>
<evidence type="ECO:0000256" key="5">
    <source>
        <dbReference type="ARBA" id="ARBA00023235"/>
    </source>
</evidence>
<dbReference type="EC" id="5.4.4.2" evidence="3"/>
<dbReference type="OrthoDB" id="9806579at2"/>
<dbReference type="STRING" id="1219360.GCA_001571305_00473"/>
<evidence type="ECO:0000256" key="2">
    <source>
        <dbReference type="ARBA" id="ARBA00005297"/>
    </source>
</evidence>